<keyword evidence="2" id="KW-0325">Glycoprotein</keyword>
<dbReference type="AlphaFoldDB" id="A0A023EKQ9"/>
<organism evidence="5">
    <name type="scientific">Aedes albopictus</name>
    <name type="common">Asian tiger mosquito</name>
    <name type="synonym">Stegomyia albopicta</name>
    <dbReference type="NCBI Taxonomy" id="7160"/>
    <lineage>
        <taxon>Eukaryota</taxon>
        <taxon>Metazoa</taxon>
        <taxon>Ecdysozoa</taxon>
        <taxon>Arthropoda</taxon>
        <taxon>Hexapoda</taxon>
        <taxon>Insecta</taxon>
        <taxon>Pterygota</taxon>
        <taxon>Neoptera</taxon>
        <taxon>Endopterygota</taxon>
        <taxon>Diptera</taxon>
        <taxon>Nematocera</taxon>
        <taxon>Culicoidea</taxon>
        <taxon>Culicidae</taxon>
        <taxon>Culicinae</taxon>
        <taxon>Aedini</taxon>
        <taxon>Aedes</taxon>
        <taxon>Stegomyia</taxon>
    </lineage>
</organism>
<name>A0A023EKQ9_AEDAL</name>
<proteinExistence type="evidence at transcript level"/>
<dbReference type="VEuPathDB" id="VectorBase:AALC636_034005"/>
<reference evidence="5" key="1">
    <citation type="journal article" date="2014" name="PLoS Negl. Trop. Dis.">
        <title>Identification and characterization of seminal fluid proteins in the Asian tiger mosquito, Aedes albopictus.</title>
        <authorList>
            <person name="Boes K.E."/>
            <person name="Ribeiro J.M."/>
            <person name="Wong A."/>
            <person name="Harrington L.C."/>
            <person name="Wolfner M.F."/>
            <person name="Sirot L.K."/>
        </authorList>
    </citation>
    <scope>NUCLEOTIDE SEQUENCE</scope>
    <source>
        <tissue evidence="5">Reproductive organs</tissue>
    </source>
</reference>
<protein>
    <submittedName>
        <fullName evidence="5">Putative gamma-interferon inducible lysosomal thiol reductase-like protein</fullName>
    </submittedName>
</protein>
<evidence type="ECO:0000256" key="1">
    <source>
        <dbReference type="ARBA" id="ARBA00005679"/>
    </source>
</evidence>
<dbReference type="EMBL" id="GAPW01003825">
    <property type="protein sequence ID" value="JAC09773.1"/>
    <property type="molecule type" value="mRNA"/>
</dbReference>
<feature type="chain" id="PRO_5001519038" evidence="4">
    <location>
        <begin position="19"/>
        <end position="240"/>
    </location>
</feature>
<dbReference type="InterPro" id="IPR004911">
    <property type="entry name" value="Interferon-induced_GILT"/>
</dbReference>
<dbReference type="GO" id="GO:0016671">
    <property type="term" value="F:oxidoreductase activity, acting on a sulfur group of donors, disulfide as acceptor"/>
    <property type="evidence" value="ECO:0007669"/>
    <property type="project" value="InterPro"/>
</dbReference>
<comment type="similarity">
    <text evidence="1">Belongs to the GILT family.</text>
</comment>
<evidence type="ECO:0000313" key="5">
    <source>
        <dbReference type="EMBL" id="JAC09773.1"/>
    </source>
</evidence>
<dbReference type="VEuPathDB" id="VectorBase:AALFPA_072418"/>
<accession>A0A023EKQ9</accession>
<dbReference type="VEuPathDB" id="VectorBase:AALF016227"/>
<dbReference type="OMA" id="VNNWENI"/>
<keyword evidence="3" id="KW-1133">Transmembrane helix</keyword>
<dbReference type="Pfam" id="PF03227">
    <property type="entry name" value="GILT"/>
    <property type="match status" value="1"/>
</dbReference>
<sequence length="240" mass="26344">MLVKIVLLVTLAVVSSHAQSKVPVYVYYESLCPDSAKFINEQLYPTVKQFPNNIDLKLIPFGKSSYRTQGSETLFECHHGPNECYGNKVHACALANIEGNSYQPNRTKEVLTLEYVNCLMERAQFKSGEFPGKACADQFEINWETIEQCSNSTQGSNLLRNYGDETLKLQNPLASVPTVAFRQTFDSDVQKLAVDNFRAALCKNLSPAPMECRVGPGGGAAAIASVGLLTVVSLALTRLI</sequence>
<evidence type="ECO:0000256" key="2">
    <source>
        <dbReference type="ARBA" id="ARBA00023180"/>
    </source>
</evidence>
<keyword evidence="3" id="KW-0472">Membrane</keyword>
<dbReference type="PANTHER" id="PTHR13234">
    <property type="entry name" value="GAMMA-INTERFERON INDUCIBLE LYSOSOMAL THIOL REDUCTASE GILT"/>
    <property type="match status" value="1"/>
</dbReference>
<evidence type="ECO:0000256" key="4">
    <source>
        <dbReference type="SAM" id="SignalP"/>
    </source>
</evidence>
<dbReference type="OrthoDB" id="958254at2759"/>
<feature type="transmembrane region" description="Helical" evidence="3">
    <location>
        <begin position="214"/>
        <end position="236"/>
    </location>
</feature>
<feature type="signal peptide" evidence="4">
    <location>
        <begin position="1"/>
        <end position="18"/>
    </location>
</feature>
<dbReference type="Gene3D" id="3.40.30.10">
    <property type="entry name" value="Glutaredoxin"/>
    <property type="match status" value="1"/>
</dbReference>
<keyword evidence="4" id="KW-0732">Signal</keyword>
<evidence type="ECO:0000256" key="3">
    <source>
        <dbReference type="SAM" id="Phobius"/>
    </source>
</evidence>
<dbReference type="PANTHER" id="PTHR13234:SF69">
    <property type="entry name" value="GILT-LIKE PROTEIN 1"/>
    <property type="match status" value="1"/>
</dbReference>
<keyword evidence="3" id="KW-0812">Transmembrane</keyword>